<comment type="similarity">
    <text evidence="1">Belongs to the dynein light chain Tctex-type family.</text>
</comment>
<dbReference type="Proteomes" id="UP000694888">
    <property type="component" value="Unplaced"/>
</dbReference>
<evidence type="ECO:0000313" key="3">
    <source>
        <dbReference type="Proteomes" id="UP000694888"/>
    </source>
</evidence>
<gene>
    <name evidence="4" type="primary">LOC101846524</name>
</gene>
<evidence type="ECO:0000256" key="1">
    <source>
        <dbReference type="ARBA" id="ARBA00005361"/>
    </source>
</evidence>
<dbReference type="PANTHER" id="PTHR21255">
    <property type="entry name" value="T-COMPLEX-ASSOCIATED-TESTIS-EXPRESSED 1/ DYNEIN LIGHT CHAIN"/>
    <property type="match status" value="1"/>
</dbReference>
<reference evidence="4" key="1">
    <citation type="submission" date="2025-08" db="UniProtKB">
        <authorList>
            <consortium name="RefSeq"/>
        </authorList>
    </citation>
    <scope>IDENTIFICATION</scope>
</reference>
<dbReference type="CDD" id="cd21451">
    <property type="entry name" value="DLC-like_TCTEX1D"/>
    <property type="match status" value="1"/>
</dbReference>
<dbReference type="RefSeq" id="XP_005107262.1">
    <property type="nucleotide sequence ID" value="XM_005107205.3"/>
</dbReference>
<organism evidence="3 4">
    <name type="scientific">Aplysia californica</name>
    <name type="common">California sea hare</name>
    <dbReference type="NCBI Taxonomy" id="6500"/>
    <lineage>
        <taxon>Eukaryota</taxon>
        <taxon>Metazoa</taxon>
        <taxon>Spiralia</taxon>
        <taxon>Lophotrochozoa</taxon>
        <taxon>Mollusca</taxon>
        <taxon>Gastropoda</taxon>
        <taxon>Heterobranchia</taxon>
        <taxon>Euthyneura</taxon>
        <taxon>Tectipleura</taxon>
        <taxon>Aplysiida</taxon>
        <taxon>Aplysioidea</taxon>
        <taxon>Aplysiidae</taxon>
        <taxon>Aplysia</taxon>
    </lineage>
</organism>
<dbReference type="PANTHER" id="PTHR21255:SF65">
    <property type="entry name" value="TCTEX1 DOMAIN-CONTAINING PROTEIN 2"/>
    <property type="match status" value="1"/>
</dbReference>
<proteinExistence type="inferred from homology"/>
<dbReference type="InterPro" id="IPR038586">
    <property type="entry name" value="Tctex-1-like_sf"/>
</dbReference>
<feature type="compositionally biased region" description="Low complexity" evidence="2">
    <location>
        <begin position="54"/>
        <end position="67"/>
    </location>
</feature>
<name>A0ABM0K2J2_APLCA</name>
<protein>
    <submittedName>
        <fullName evidence="4">Tctex1 domain-containing protein 2</fullName>
    </submittedName>
</protein>
<feature type="region of interest" description="Disordered" evidence="2">
    <location>
        <begin position="1"/>
        <end position="72"/>
    </location>
</feature>
<feature type="compositionally biased region" description="Polar residues" evidence="2">
    <location>
        <begin position="11"/>
        <end position="29"/>
    </location>
</feature>
<accession>A0ABM0K2J2</accession>
<evidence type="ECO:0000313" key="4">
    <source>
        <dbReference type="RefSeq" id="XP_005107262.1"/>
    </source>
</evidence>
<keyword evidence="3" id="KW-1185">Reference proteome</keyword>
<dbReference type="Gene3D" id="3.30.1140.40">
    <property type="entry name" value="Tctex-1"/>
    <property type="match status" value="1"/>
</dbReference>
<evidence type="ECO:0000256" key="2">
    <source>
        <dbReference type="SAM" id="MobiDB-lite"/>
    </source>
</evidence>
<dbReference type="InterPro" id="IPR005334">
    <property type="entry name" value="Tctex-1-like"/>
</dbReference>
<dbReference type="GeneID" id="101846524"/>
<feature type="compositionally biased region" description="Polar residues" evidence="2">
    <location>
        <begin position="41"/>
        <end position="51"/>
    </location>
</feature>
<sequence>MLRQLVGNPGKIQQQELDSQTAASTSGETSLAIKDGGQRGRSPSMSLNLHGNASPRPSISQQPRPSIVPTRGPSLIGLLATKRFVKQLGTRVARRRYGSFLGGSSRLSHSSNIQKEPSYRMTPHRKFDCKKVEECIREVLEEKLENFPYNPKFCANMCKVLSDEIKSEVKAMNFDRYKIVCTVQIGQRRDQGIYVTSLCAWDEKLDNFASYTFKNDKIFCTALVFGIYNE</sequence>
<dbReference type="Pfam" id="PF03645">
    <property type="entry name" value="Tctex-1"/>
    <property type="match status" value="1"/>
</dbReference>